<organism evidence="1 2">
    <name type="scientific">Colletotrichum gloeosporioides (strain Cg-14)</name>
    <name type="common">Anthracnose fungus</name>
    <name type="synonym">Glomerella cingulata</name>
    <dbReference type="NCBI Taxonomy" id="1237896"/>
    <lineage>
        <taxon>Eukaryota</taxon>
        <taxon>Fungi</taxon>
        <taxon>Dikarya</taxon>
        <taxon>Ascomycota</taxon>
        <taxon>Pezizomycotina</taxon>
        <taxon>Sordariomycetes</taxon>
        <taxon>Hypocreomycetidae</taxon>
        <taxon>Glomerellales</taxon>
        <taxon>Glomerellaceae</taxon>
        <taxon>Colletotrichum</taxon>
        <taxon>Colletotrichum gloeosporioides species complex</taxon>
    </lineage>
</organism>
<reference evidence="2" key="1">
    <citation type="journal article" date="2013" name="Mol. Plant Microbe Interact.">
        <title>Global aspects of pacC regulation of pathogenicity genes in Colletotrichum gloeosporioides as revealed by transcriptome analysis.</title>
        <authorList>
            <person name="Alkan N."/>
            <person name="Meng X."/>
            <person name="Friedlander G."/>
            <person name="Reuveni E."/>
            <person name="Sukno S."/>
            <person name="Sherman A."/>
            <person name="Thon M."/>
            <person name="Fluhr R."/>
            <person name="Prusky D."/>
        </authorList>
    </citation>
    <scope>NUCLEOTIDE SEQUENCE [LARGE SCALE GENOMIC DNA]</scope>
    <source>
        <strain evidence="2">Cg-14</strain>
    </source>
</reference>
<gene>
    <name evidence="1" type="ORF">CGLO_13914</name>
</gene>
<evidence type="ECO:0000313" key="2">
    <source>
        <dbReference type="Proteomes" id="UP000015530"/>
    </source>
</evidence>
<dbReference type="AlphaFoldDB" id="T0LFF7"/>
<dbReference type="EMBL" id="AMYD01003156">
    <property type="protein sequence ID" value="EQB46995.1"/>
    <property type="molecule type" value="Genomic_DNA"/>
</dbReference>
<name>T0LFF7_COLGC</name>
<protein>
    <submittedName>
        <fullName evidence="1">Uncharacterized protein</fullName>
    </submittedName>
</protein>
<proteinExistence type="predicted"/>
<accession>T0LFF7</accession>
<comment type="caution">
    <text evidence="1">The sequence shown here is derived from an EMBL/GenBank/DDBJ whole genome shotgun (WGS) entry which is preliminary data.</text>
</comment>
<evidence type="ECO:0000313" key="1">
    <source>
        <dbReference type="EMBL" id="EQB46995.1"/>
    </source>
</evidence>
<dbReference type="HOGENOM" id="CLU_3224516_0_0_1"/>
<dbReference type="Proteomes" id="UP000015530">
    <property type="component" value="Unassembled WGS sequence"/>
</dbReference>
<sequence length="44" mass="5193">MQRGMWKSFLPNSRLSSQLSKDSMSLAIHHYQIWMKTINEAKVI</sequence>